<evidence type="ECO:0000256" key="3">
    <source>
        <dbReference type="SAM" id="SignalP"/>
    </source>
</evidence>
<dbReference type="InterPro" id="IPR051816">
    <property type="entry name" value="Glycosyl_Hydrolase_31"/>
</dbReference>
<gene>
    <name evidence="7" type="ORF">WKV53_15895</name>
</gene>
<reference evidence="7 8" key="1">
    <citation type="submission" date="2024-04" db="EMBL/GenBank/DDBJ databases">
        <title>Luteolibacter sp. isolated from soil.</title>
        <authorList>
            <person name="An J."/>
        </authorList>
    </citation>
    <scope>NUCLEOTIDE SEQUENCE [LARGE SCALE GENOMIC DNA]</scope>
    <source>
        <strain evidence="7 8">Y139</strain>
    </source>
</reference>
<name>A0ABU9AWR7_9BACT</name>
<evidence type="ECO:0000259" key="4">
    <source>
        <dbReference type="Pfam" id="PF01055"/>
    </source>
</evidence>
<dbReference type="Gene3D" id="2.60.40.1180">
    <property type="entry name" value="Golgi alpha-mannosidase II"/>
    <property type="match status" value="2"/>
</dbReference>
<protein>
    <submittedName>
        <fullName evidence="7">TIM-barrel domain-containing protein</fullName>
    </submittedName>
</protein>
<dbReference type="InterPro" id="IPR033403">
    <property type="entry name" value="DUF5110"/>
</dbReference>
<dbReference type="Gene3D" id="2.60.40.1760">
    <property type="entry name" value="glycosyl hydrolase (family 31)"/>
    <property type="match status" value="1"/>
</dbReference>
<dbReference type="InterPro" id="IPR011013">
    <property type="entry name" value="Gal_mutarotase_sf_dom"/>
</dbReference>
<feature type="domain" description="Glycoside hydrolase family 31 TIM barrel" evidence="4">
    <location>
        <begin position="370"/>
        <end position="557"/>
    </location>
</feature>
<proteinExistence type="inferred from homology"/>
<sequence length="754" mass="84342">MKSALCRMAAFAALANALHAAPLVTAGKPAELSIRVVGEGALRVTLKPLDFTAELPPNPALLDRTDVPLLRLQEITEAKEITAGTLKVSVKPDPLTVRVSSANGTLIQELAFQADGSIDFPLDDQPVLGLGEGGPMPGKNWRTDPVQFDRRGRLDTMEPHWQSDAYGSRNPVALLAGTRGWGLWFATPWGKIDLSKPDTGKFIPIEAKDPKAMRQTFGNQGKQLGKGIPPMETFVPGLLDVFVFDAREPAAFMNNLAALTGRAVMPPKWALGYMQSHRTLEDDAQMLKIVDTFREKHIPLDAVIYLGTGFTPRGWNKKQPSFEFNPEVFKRDPAAFIADVHQRNAKVVLHMVPWDRDKIPLLDDALLGSYWKEHEGLVKAGVDGWWPDEGDWFDLNERLKRHQLYYDGPISTQPDRRPWSLHRNGYLGIARWGGWVWSGDTQSTWKTLEAQIAVGINHSLSLSPYWGSDIAGFLSTPELTGELYARWFQFAAFTPSFRAHGRTWWTRLPWGWGLDSLGPVEDKEPPSLSELNNPAIEPIARKYAELRYQLLTYNYTLASQARETGLPFMRALWLHYPDDAKARGIGNEYLWGRDLLIAPVFEKGATSRETYLPAGQWYDFWSGDAHEGGSTIRRPVDLATMPIFVRAGTILPLDPIRQYTGEEVKEPLTIRIYRGADGTAQIYHDDGSSNGYLKGDSAVTSFKWDDQAGKLTIEPQVSAQHLLKHPQKLRILLIPGVKETAVDYRGEAMTVDFK</sequence>
<dbReference type="Pfam" id="PF01055">
    <property type="entry name" value="Glyco_hydro_31_2nd"/>
    <property type="match status" value="1"/>
</dbReference>
<feature type="chain" id="PRO_5045452648" evidence="3">
    <location>
        <begin position="21"/>
        <end position="754"/>
    </location>
</feature>
<keyword evidence="2" id="KW-0378">Hydrolase</keyword>
<organism evidence="7 8">
    <name type="scientific">Luteolibacter soli</name>
    <dbReference type="NCBI Taxonomy" id="3135280"/>
    <lineage>
        <taxon>Bacteria</taxon>
        <taxon>Pseudomonadati</taxon>
        <taxon>Verrucomicrobiota</taxon>
        <taxon>Verrucomicrobiia</taxon>
        <taxon>Verrucomicrobiales</taxon>
        <taxon>Verrucomicrobiaceae</taxon>
        <taxon>Luteolibacter</taxon>
    </lineage>
</organism>
<dbReference type="SUPFAM" id="SSF51445">
    <property type="entry name" value="(Trans)glycosidases"/>
    <property type="match status" value="1"/>
</dbReference>
<dbReference type="SUPFAM" id="SSF74650">
    <property type="entry name" value="Galactose mutarotase-like"/>
    <property type="match status" value="1"/>
</dbReference>
<accession>A0ABU9AWR7</accession>
<dbReference type="InterPro" id="IPR017853">
    <property type="entry name" value="GH"/>
</dbReference>
<dbReference type="RefSeq" id="WP_341405757.1">
    <property type="nucleotide sequence ID" value="NZ_JBBUKT010000006.1"/>
</dbReference>
<dbReference type="Pfam" id="PF21365">
    <property type="entry name" value="Glyco_hydro_31_3rd"/>
    <property type="match status" value="1"/>
</dbReference>
<feature type="signal peptide" evidence="3">
    <location>
        <begin position="1"/>
        <end position="20"/>
    </location>
</feature>
<keyword evidence="3" id="KW-0732">Signal</keyword>
<dbReference type="InterPro" id="IPR000322">
    <property type="entry name" value="Glyco_hydro_31_TIM"/>
</dbReference>
<dbReference type="InterPro" id="IPR048395">
    <property type="entry name" value="Glyco_hydro_31_C"/>
</dbReference>
<dbReference type="PANTHER" id="PTHR43863:SF2">
    <property type="entry name" value="MALTASE-GLUCOAMYLASE"/>
    <property type="match status" value="1"/>
</dbReference>
<feature type="domain" description="DUF5110" evidence="5">
    <location>
        <begin position="667"/>
        <end position="716"/>
    </location>
</feature>
<keyword evidence="2" id="KW-0326">Glycosidase</keyword>
<comment type="similarity">
    <text evidence="1 2">Belongs to the glycosyl hydrolase 31 family.</text>
</comment>
<evidence type="ECO:0000259" key="5">
    <source>
        <dbReference type="Pfam" id="PF17137"/>
    </source>
</evidence>
<dbReference type="Gene3D" id="3.20.20.80">
    <property type="entry name" value="Glycosidases"/>
    <property type="match status" value="2"/>
</dbReference>
<evidence type="ECO:0000256" key="1">
    <source>
        <dbReference type="ARBA" id="ARBA00007806"/>
    </source>
</evidence>
<feature type="domain" description="Glycosyl hydrolase family 31 C-terminal" evidence="6">
    <location>
        <begin position="565"/>
        <end position="651"/>
    </location>
</feature>
<dbReference type="EMBL" id="JBBUKT010000006">
    <property type="protein sequence ID" value="MEK7951998.1"/>
    <property type="molecule type" value="Genomic_DNA"/>
</dbReference>
<comment type="caution">
    <text evidence="7">The sequence shown here is derived from an EMBL/GenBank/DDBJ whole genome shotgun (WGS) entry which is preliminary data.</text>
</comment>
<dbReference type="PANTHER" id="PTHR43863">
    <property type="entry name" value="HYDROLASE, PUTATIVE (AFU_ORTHOLOGUE AFUA_1G03140)-RELATED"/>
    <property type="match status" value="1"/>
</dbReference>
<dbReference type="Pfam" id="PF17137">
    <property type="entry name" value="DUF5110"/>
    <property type="match status" value="1"/>
</dbReference>
<dbReference type="SUPFAM" id="SSF51011">
    <property type="entry name" value="Glycosyl hydrolase domain"/>
    <property type="match status" value="1"/>
</dbReference>
<keyword evidence="8" id="KW-1185">Reference proteome</keyword>
<evidence type="ECO:0000259" key="6">
    <source>
        <dbReference type="Pfam" id="PF21365"/>
    </source>
</evidence>
<dbReference type="InterPro" id="IPR013780">
    <property type="entry name" value="Glyco_hydro_b"/>
</dbReference>
<evidence type="ECO:0000313" key="7">
    <source>
        <dbReference type="EMBL" id="MEK7951998.1"/>
    </source>
</evidence>
<evidence type="ECO:0000256" key="2">
    <source>
        <dbReference type="RuleBase" id="RU361185"/>
    </source>
</evidence>
<evidence type="ECO:0000313" key="8">
    <source>
        <dbReference type="Proteomes" id="UP001371305"/>
    </source>
</evidence>
<dbReference type="Proteomes" id="UP001371305">
    <property type="component" value="Unassembled WGS sequence"/>
</dbReference>